<evidence type="ECO:0000256" key="2">
    <source>
        <dbReference type="ARBA" id="ARBA00007362"/>
    </source>
</evidence>
<comment type="subcellular location">
    <subcellularLocation>
        <location evidence="1">Cell membrane</location>
        <topology evidence="1">Multi-pass membrane protein</topology>
    </subcellularLocation>
</comment>
<feature type="transmembrane region" description="Helical" evidence="7">
    <location>
        <begin position="242"/>
        <end position="261"/>
    </location>
</feature>
<feature type="transmembrane region" description="Helical" evidence="7">
    <location>
        <begin position="124"/>
        <end position="142"/>
    </location>
</feature>
<proteinExistence type="inferred from homology"/>
<feature type="transmembrane region" description="Helical" evidence="7">
    <location>
        <begin position="148"/>
        <end position="168"/>
    </location>
</feature>
<evidence type="ECO:0000256" key="4">
    <source>
        <dbReference type="ARBA" id="ARBA00022692"/>
    </source>
</evidence>
<dbReference type="InterPro" id="IPR000620">
    <property type="entry name" value="EamA_dom"/>
</dbReference>
<organism evidence="9 10">
    <name type="scientific">Paenibacillus cineris</name>
    <dbReference type="NCBI Taxonomy" id="237530"/>
    <lineage>
        <taxon>Bacteria</taxon>
        <taxon>Bacillati</taxon>
        <taxon>Bacillota</taxon>
        <taxon>Bacilli</taxon>
        <taxon>Bacillales</taxon>
        <taxon>Paenibacillaceae</taxon>
        <taxon>Paenibacillus</taxon>
    </lineage>
</organism>
<evidence type="ECO:0000313" key="10">
    <source>
        <dbReference type="Proteomes" id="UP000676601"/>
    </source>
</evidence>
<reference evidence="9 10" key="1">
    <citation type="submission" date="2021-03" db="EMBL/GenBank/DDBJ databases">
        <title>Antimicrobial resistance genes in bacteria isolated from Japanese honey, and their potential for conferring macrolide and lincosamide resistance in the American foulbrood pathogen Paenibacillus larvae.</title>
        <authorList>
            <person name="Okamoto M."/>
            <person name="Kumagai M."/>
            <person name="Kanamori H."/>
            <person name="Takamatsu D."/>
        </authorList>
    </citation>
    <scope>NUCLEOTIDE SEQUENCE [LARGE SCALE GENOMIC DNA]</scope>
    <source>
        <strain evidence="9 10">J21TS7</strain>
    </source>
</reference>
<keyword evidence="3" id="KW-1003">Cell membrane</keyword>
<feature type="transmembrane region" description="Helical" evidence="7">
    <location>
        <begin position="95"/>
        <end position="115"/>
    </location>
</feature>
<name>A0ABQ4LBK3_9BACL</name>
<evidence type="ECO:0000256" key="5">
    <source>
        <dbReference type="ARBA" id="ARBA00022989"/>
    </source>
</evidence>
<evidence type="ECO:0000256" key="7">
    <source>
        <dbReference type="SAM" id="Phobius"/>
    </source>
</evidence>
<feature type="transmembrane region" description="Helical" evidence="7">
    <location>
        <begin position="180"/>
        <end position="199"/>
    </location>
</feature>
<dbReference type="Proteomes" id="UP000676601">
    <property type="component" value="Unassembled WGS sequence"/>
</dbReference>
<protein>
    <submittedName>
        <fullName evidence="9">Transporter YvbV</fullName>
    </submittedName>
</protein>
<keyword evidence="10" id="KW-1185">Reference proteome</keyword>
<feature type="domain" description="EamA" evidence="8">
    <location>
        <begin position="8"/>
        <end position="138"/>
    </location>
</feature>
<dbReference type="EMBL" id="BORU01000001">
    <property type="protein sequence ID" value="GIO53655.1"/>
    <property type="molecule type" value="Genomic_DNA"/>
</dbReference>
<evidence type="ECO:0000259" key="8">
    <source>
        <dbReference type="Pfam" id="PF00892"/>
    </source>
</evidence>
<keyword evidence="4 7" id="KW-0812">Transmembrane</keyword>
<accession>A0ABQ4LBK3</accession>
<dbReference type="PANTHER" id="PTHR32322:SF18">
    <property type="entry name" value="S-ADENOSYLMETHIONINE_S-ADENOSYLHOMOCYSTEINE TRANSPORTER"/>
    <property type="match status" value="1"/>
</dbReference>
<evidence type="ECO:0000256" key="3">
    <source>
        <dbReference type="ARBA" id="ARBA00022475"/>
    </source>
</evidence>
<dbReference type="Pfam" id="PF00892">
    <property type="entry name" value="EamA"/>
    <property type="match status" value="2"/>
</dbReference>
<dbReference type="InterPro" id="IPR050638">
    <property type="entry name" value="AA-Vitamin_Transporters"/>
</dbReference>
<sequence>MRMQKNTLFLLIFLILVWGINWPLSKIALDYAPPILFAGLRALIGGVLLVLVALPKAKQLRLRQTWPIYLTSALLSIVIYYGVQTIGLQYTPAGLFSAIVFLQPVLLGLFSWLWLGEAMTKQKMLGLIVGFAGVATMSAGGFTGDVSAVGIILALVTALSWALGTAYVKKIGPKVDSTWLTAMQIMIGGVILLLAGSGMEDWSKIQWNGTFIWDTLFIAVFVIAAGWFVYFKLISEGEASKIGSFTFLIPIVSIFSSVIFLNEKVTINLVAGLILVLASIVLVNVRFQRRRASALPAVPDGQAGPGAR</sequence>
<feature type="domain" description="EamA" evidence="8">
    <location>
        <begin position="149"/>
        <end position="284"/>
    </location>
</feature>
<dbReference type="PANTHER" id="PTHR32322">
    <property type="entry name" value="INNER MEMBRANE TRANSPORTER"/>
    <property type="match status" value="1"/>
</dbReference>
<feature type="transmembrane region" description="Helical" evidence="7">
    <location>
        <begin position="35"/>
        <end position="54"/>
    </location>
</feature>
<feature type="transmembrane region" description="Helical" evidence="7">
    <location>
        <begin position="267"/>
        <end position="285"/>
    </location>
</feature>
<feature type="transmembrane region" description="Helical" evidence="7">
    <location>
        <begin position="66"/>
        <end position="83"/>
    </location>
</feature>
<evidence type="ECO:0000313" key="9">
    <source>
        <dbReference type="EMBL" id="GIO53655.1"/>
    </source>
</evidence>
<dbReference type="InterPro" id="IPR037185">
    <property type="entry name" value="EmrE-like"/>
</dbReference>
<comment type="caution">
    <text evidence="9">The sequence shown here is derived from an EMBL/GenBank/DDBJ whole genome shotgun (WGS) entry which is preliminary data.</text>
</comment>
<keyword evidence="5 7" id="KW-1133">Transmembrane helix</keyword>
<gene>
    <name evidence="9" type="primary">yvbV</name>
    <name evidence="9" type="ORF">J21TS7_19730</name>
</gene>
<keyword evidence="6 7" id="KW-0472">Membrane</keyword>
<feature type="transmembrane region" description="Helical" evidence="7">
    <location>
        <begin position="211"/>
        <end position="230"/>
    </location>
</feature>
<evidence type="ECO:0000256" key="6">
    <source>
        <dbReference type="ARBA" id="ARBA00023136"/>
    </source>
</evidence>
<evidence type="ECO:0000256" key="1">
    <source>
        <dbReference type="ARBA" id="ARBA00004651"/>
    </source>
</evidence>
<dbReference type="SUPFAM" id="SSF103481">
    <property type="entry name" value="Multidrug resistance efflux transporter EmrE"/>
    <property type="match status" value="2"/>
</dbReference>
<comment type="similarity">
    <text evidence="2">Belongs to the EamA transporter family.</text>
</comment>